<dbReference type="Gene3D" id="1.10.760.10">
    <property type="entry name" value="Cytochrome c-like domain"/>
    <property type="match status" value="1"/>
</dbReference>
<dbReference type="PROSITE" id="PS51007">
    <property type="entry name" value="CYTC"/>
    <property type="match status" value="1"/>
</dbReference>
<evidence type="ECO:0000256" key="2">
    <source>
        <dbReference type="ARBA" id="ARBA00022723"/>
    </source>
</evidence>
<sequence>MNKHTDIGWQALWLLLACLTLSGCINDYSGDVGGASAGGDGFVAGQVNESGRQHYLTQCASCHGADGNGTPSGSSLVGCATCSTLSVLADEIERTMPVGKTSRCVGDCASDTAEFILQAFNDRILNGNTTSLTGVSNSSQQTTLRQAALQLVGRLPNASEVAQVQQRGDSGLSQVLSGMMTEDAFYQTLMEIFNEQLLTDKYLSRNLNEGGINLLDNDDFPNRKWYNDEYPSQGDSDPLRNLRNCARTQSNDAVAREPLELVRYAAKNDLPHTLFMTADFIMVNWYSQQVYQAELLDKNASFRQLPQPVCEADGQSLSWDPDDFRPARINKALQYESNGIPHAGVLTSAMFLNRYPTTFTNRNRHRSKIVFDYFLDTDILKIQGDRPGDGIGNGMPNPTLLDPACYACHQVMDPVASAFQHWTDRGQYIITGNTSVNRWDSSDIEPAGLGGKKVPLSGDTGYFRNMLQWLGNEIAADPRFIRATVRTLYKGLVGQEPLLSPGEHASDADISAFNEQRSVLNAIGQAMVADNWDIKTAIKGIIMTPYYRAAAVNTTARPANLHIGSSQFLSPEQLQRKLRATLGIVWDDLRYESNRLMLGGMDSDSIIERIREPSGLMVAIQNRMAVEMACRAVPYDFSWHNSKRRLFPYVETSSSPLNENGAPDAVAIAAIRRNLQHLHWTLLGEQLSDNSAELNASYQLFMDVFNQGQIMMASPNDFDPWPRSNPCQATRDFREDGRTAAAFEDTSNNSDVAPADRRQRITDDNNYVVRSWVAVLTYLLSDYRFVYQ</sequence>
<dbReference type="SUPFAM" id="SSF46626">
    <property type="entry name" value="Cytochrome c"/>
    <property type="match status" value="1"/>
</dbReference>
<proteinExistence type="predicted"/>
<accession>A0ABV7VRY8</accession>
<dbReference type="Pfam" id="PF13442">
    <property type="entry name" value="Cytochrome_CBB3"/>
    <property type="match status" value="1"/>
</dbReference>
<protein>
    <submittedName>
        <fullName evidence="6">C-type cytochrome</fullName>
    </submittedName>
</protein>
<evidence type="ECO:0000313" key="7">
    <source>
        <dbReference type="Proteomes" id="UP001595722"/>
    </source>
</evidence>
<comment type="caution">
    <text evidence="6">The sequence shown here is derived from an EMBL/GenBank/DDBJ whole genome shotgun (WGS) entry which is preliminary data.</text>
</comment>
<keyword evidence="3 4" id="KW-0408">Iron</keyword>
<gene>
    <name evidence="6" type="ORF">ACFOMG_09175</name>
</gene>
<dbReference type="Proteomes" id="UP001595722">
    <property type="component" value="Unassembled WGS sequence"/>
</dbReference>
<keyword evidence="1 4" id="KW-0349">Heme</keyword>
<feature type="domain" description="Cytochrome c" evidence="5">
    <location>
        <begin position="33"/>
        <end position="196"/>
    </location>
</feature>
<evidence type="ECO:0000256" key="4">
    <source>
        <dbReference type="PROSITE-ProRule" id="PRU00433"/>
    </source>
</evidence>
<dbReference type="InterPro" id="IPR009056">
    <property type="entry name" value="Cyt_c-like_dom"/>
</dbReference>
<dbReference type="InterPro" id="IPR036909">
    <property type="entry name" value="Cyt_c-like_dom_sf"/>
</dbReference>
<dbReference type="EMBL" id="JBHRYB010000005">
    <property type="protein sequence ID" value="MFC3680268.1"/>
    <property type="molecule type" value="Genomic_DNA"/>
</dbReference>
<keyword evidence="2 4" id="KW-0479">Metal-binding</keyword>
<name>A0ABV7VRY8_9GAMM</name>
<dbReference type="PROSITE" id="PS51257">
    <property type="entry name" value="PROKAR_LIPOPROTEIN"/>
    <property type="match status" value="1"/>
</dbReference>
<evidence type="ECO:0000313" key="6">
    <source>
        <dbReference type="EMBL" id="MFC3680268.1"/>
    </source>
</evidence>
<reference evidence="7" key="1">
    <citation type="journal article" date="2019" name="Int. J. Syst. Evol. Microbiol.">
        <title>The Global Catalogue of Microorganisms (GCM) 10K type strain sequencing project: providing services to taxonomists for standard genome sequencing and annotation.</title>
        <authorList>
            <consortium name="The Broad Institute Genomics Platform"/>
            <consortium name="The Broad Institute Genome Sequencing Center for Infectious Disease"/>
            <person name="Wu L."/>
            <person name="Ma J."/>
        </authorList>
    </citation>
    <scope>NUCLEOTIDE SEQUENCE [LARGE SCALE GENOMIC DNA]</scope>
    <source>
        <strain evidence="7">KCTC 42424</strain>
    </source>
</reference>
<organism evidence="6 7">
    <name type="scientific">Bacterioplanoides pacificum</name>
    <dbReference type="NCBI Taxonomy" id="1171596"/>
    <lineage>
        <taxon>Bacteria</taxon>
        <taxon>Pseudomonadati</taxon>
        <taxon>Pseudomonadota</taxon>
        <taxon>Gammaproteobacteria</taxon>
        <taxon>Oceanospirillales</taxon>
        <taxon>Oceanospirillaceae</taxon>
        <taxon>Bacterioplanoides</taxon>
    </lineage>
</organism>
<evidence type="ECO:0000256" key="3">
    <source>
        <dbReference type="ARBA" id="ARBA00023004"/>
    </source>
</evidence>
<keyword evidence="7" id="KW-1185">Reference proteome</keyword>
<dbReference type="RefSeq" id="WP_376866162.1">
    <property type="nucleotide sequence ID" value="NZ_JBHRYB010000005.1"/>
</dbReference>
<evidence type="ECO:0000259" key="5">
    <source>
        <dbReference type="PROSITE" id="PS51007"/>
    </source>
</evidence>
<evidence type="ECO:0000256" key="1">
    <source>
        <dbReference type="ARBA" id="ARBA00022617"/>
    </source>
</evidence>